<dbReference type="InterPro" id="IPR007711">
    <property type="entry name" value="HigB-1"/>
</dbReference>
<gene>
    <name evidence="1" type="ORF">LCGC14_1799980</name>
</gene>
<proteinExistence type="predicted"/>
<sequence length="106" mass="12529">MEINFEKDYLKELYENGKARSKKHRFQPSVIKKYIQTIDKLRVAKNTEELYPIRSLNYEKLLGDKKGLESVRVDGKYRIEFITTLEGEEPDSITICSIIELSNHYK</sequence>
<organism evidence="1">
    <name type="scientific">marine sediment metagenome</name>
    <dbReference type="NCBI Taxonomy" id="412755"/>
    <lineage>
        <taxon>unclassified sequences</taxon>
        <taxon>metagenomes</taxon>
        <taxon>ecological metagenomes</taxon>
    </lineage>
</organism>
<evidence type="ECO:0000313" key="1">
    <source>
        <dbReference type="EMBL" id="KKM00883.1"/>
    </source>
</evidence>
<comment type="caution">
    <text evidence="1">The sequence shown here is derived from an EMBL/GenBank/DDBJ whole genome shotgun (WGS) entry which is preliminary data.</text>
</comment>
<dbReference type="InterPro" id="IPR035093">
    <property type="entry name" value="RelE/ParE_toxin_dom_sf"/>
</dbReference>
<reference evidence="1" key="1">
    <citation type="journal article" date="2015" name="Nature">
        <title>Complex archaea that bridge the gap between prokaryotes and eukaryotes.</title>
        <authorList>
            <person name="Spang A."/>
            <person name="Saw J.H."/>
            <person name="Jorgensen S.L."/>
            <person name="Zaremba-Niedzwiedzka K."/>
            <person name="Martijn J."/>
            <person name="Lind A.E."/>
            <person name="van Eijk R."/>
            <person name="Schleper C."/>
            <person name="Guy L."/>
            <person name="Ettema T.J."/>
        </authorList>
    </citation>
    <scope>NUCLEOTIDE SEQUENCE</scope>
</reference>
<name>A0A0F9JPK5_9ZZZZ</name>
<dbReference type="Pfam" id="PF05015">
    <property type="entry name" value="HigB-like_toxin"/>
    <property type="match status" value="1"/>
</dbReference>
<dbReference type="SUPFAM" id="SSF143011">
    <property type="entry name" value="RelE-like"/>
    <property type="match status" value="1"/>
</dbReference>
<protein>
    <recommendedName>
        <fullName evidence="2">Plasmid maintenance system killer protein</fullName>
    </recommendedName>
</protein>
<dbReference type="Gene3D" id="3.30.2310.20">
    <property type="entry name" value="RelE-like"/>
    <property type="match status" value="1"/>
</dbReference>
<evidence type="ECO:0008006" key="2">
    <source>
        <dbReference type="Google" id="ProtNLM"/>
    </source>
</evidence>
<dbReference type="AlphaFoldDB" id="A0A0F9JPK5"/>
<dbReference type="EMBL" id="LAZR01017327">
    <property type="protein sequence ID" value="KKM00883.1"/>
    <property type="molecule type" value="Genomic_DNA"/>
</dbReference>
<accession>A0A0F9JPK5</accession>